<evidence type="ECO:0000313" key="2">
    <source>
        <dbReference type="Proteomes" id="UP000515856"/>
    </source>
</evidence>
<keyword evidence="2" id="KW-1185">Reference proteome</keyword>
<dbReference type="AlphaFoldDB" id="A0A7G9GMN0"/>
<gene>
    <name evidence="1" type="ORF">H9Q80_17745</name>
</gene>
<evidence type="ECO:0000313" key="1">
    <source>
        <dbReference type="EMBL" id="QNM12062.1"/>
    </source>
</evidence>
<dbReference type="Proteomes" id="UP000515856">
    <property type="component" value="Chromosome"/>
</dbReference>
<dbReference type="KEGG" id="ehn:H9Q80_17745"/>
<proteinExistence type="predicted"/>
<protein>
    <submittedName>
        <fullName evidence="1">Sporulation protein Cse60</fullName>
    </submittedName>
</protein>
<accession>A0A7G9GMN0</accession>
<dbReference type="EMBL" id="CP060636">
    <property type="protein sequence ID" value="QNM12062.1"/>
    <property type="molecule type" value="Genomic_DNA"/>
</dbReference>
<dbReference type="RefSeq" id="WP_117453695.1">
    <property type="nucleotide sequence ID" value="NZ_CP060636.1"/>
</dbReference>
<organism evidence="1 2">
    <name type="scientific">[Eubacterium] hominis</name>
    <dbReference type="NCBI Taxonomy" id="2764325"/>
    <lineage>
        <taxon>Bacteria</taxon>
        <taxon>Bacillati</taxon>
        <taxon>Bacillota</taxon>
        <taxon>Erysipelotrichia</taxon>
        <taxon>Erysipelotrichales</taxon>
        <taxon>Erysipelotrichaceae</taxon>
        <taxon>Amedibacillus</taxon>
    </lineage>
</organism>
<dbReference type="InterPro" id="IPR020296">
    <property type="entry name" value="Spore_Cse60"/>
</dbReference>
<reference evidence="1 2" key="1">
    <citation type="submission" date="2020-08" db="EMBL/GenBank/DDBJ databases">
        <authorList>
            <person name="Liu C."/>
            <person name="Sun Q."/>
        </authorList>
    </citation>
    <scope>NUCLEOTIDE SEQUENCE [LARGE SCALE GENOMIC DNA]</scope>
    <source>
        <strain evidence="1 2">NSJ-61</strain>
    </source>
</reference>
<name>A0A7G9GMN0_9FIRM</name>
<sequence length="59" mass="6823">MKQVKVFDEEHEDDLSDSINAFLMEQEDIQLIDIRFSVAVCDCDDGQIYCFSALLLYEA</sequence>
<dbReference type="Pfam" id="PF10957">
    <property type="entry name" value="Spore_Cse60"/>
    <property type="match status" value="1"/>
</dbReference>